<dbReference type="NCBIfam" id="NF007113">
    <property type="entry name" value="PRK09562.1"/>
    <property type="match status" value="1"/>
</dbReference>
<protein>
    <submittedName>
        <fullName evidence="3">Nucleoside triphosphate pyrophosphohydrolase</fullName>
        <ecNumber evidence="3">3.6.1.9</ecNumber>
    </submittedName>
</protein>
<dbReference type="PANTHER" id="PTHR30522">
    <property type="entry name" value="NUCLEOSIDE TRIPHOSPHATE PYROPHOSPHOHYDROLASE"/>
    <property type="match status" value="1"/>
</dbReference>
<dbReference type="SUPFAM" id="SSF53790">
    <property type="entry name" value="Tetrapyrrole methylase"/>
    <property type="match status" value="1"/>
</dbReference>
<name>A0ABW2EHG1_9BACI</name>
<dbReference type="NCBIfam" id="TIGR00444">
    <property type="entry name" value="mazG"/>
    <property type="match status" value="1"/>
</dbReference>
<gene>
    <name evidence="3" type="primary">mazG</name>
    <name evidence="3" type="ORF">ACFQIC_07850</name>
</gene>
<dbReference type="InterPro" id="IPR035013">
    <property type="entry name" value="YabN_N"/>
</dbReference>
<dbReference type="RefSeq" id="WP_204711301.1">
    <property type="nucleotide sequence ID" value="NZ_JBHSZV010000018.1"/>
</dbReference>
<evidence type="ECO:0000313" key="4">
    <source>
        <dbReference type="Proteomes" id="UP001596410"/>
    </source>
</evidence>
<feature type="domain" description="NTP pyrophosphohydrolase MazG-like" evidence="2">
    <location>
        <begin position="251"/>
        <end position="324"/>
    </location>
</feature>
<dbReference type="InterPro" id="IPR011551">
    <property type="entry name" value="NTP_PyrPHydrolase_MazG"/>
</dbReference>
<dbReference type="SUPFAM" id="SSF101386">
    <property type="entry name" value="all-alpha NTP pyrophosphatases"/>
    <property type="match status" value="2"/>
</dbReference>
<comment type="caution">
    <text evidence="3">The sequence shown here is derived from an EMBL/GenBank/DDBJ whole genome shotgun (WGS) entry which is preliminary data.</text>
</comment>
<dbReference type="Pfam" id="PF00590">
    <property type="entry name" value="TP_methylase"/>
    <property type="match status" value="1"/>
</dbReference>
<sequence>MNTITILGLGAGELNQLSLGVYRQLREVSGPIYARTLDHPVIQGLQKEGLSFESFDQTYRKYDQFEDVYEAIVGELLAIAREQDVIYVVPGHPMLAERTVQLLLERKDANVVVNGGQSYLDALFTTLQIDPIEGFQFIDATSFERNQLQLQNHIVFSQVYDSMVASEVKLALLEDLSADHEVTVVTAAGSSEERLIAIPLEELDRSVEVNNLTSVYVAPVEKEKLNHQFFRLREVIAKLRGPGGCPWDQKQTHESLRKYLVEEAYEFIDAVNGMDDEHMVEELGDVLLQVMLHSQIGEDDGFFNVNDVIQAVTDKMIRRHPHVFGQVKVENSEEVVTNWDEIKKQEKGSTPDSLLDGVPTSFPALLQAEDLQKKASKVGFDWDDVELVQAKVEEEWQEFIEAERANDVVEMEKEFGDWLFAIVNLARHYKINAETSLQRTNQKFRNRFSSMESQASKRDLRLADYSLEELEQLWVHAKLEKGENERCD</sequence>
<dbReference type="CDD" id="cd11528">
    <property type="entry name" value="NTP-PPase_MazG_Nterm"/>
    <property type="match status" value="1"/>
</dbReference>
<dbReference type="InterPro" id="IPR024180">
    <property type="entry name" value="Tetrapyrrole_Mease/MazG_pred"/>
</dbReference>
<evidence type="ECO:0000259" key="2">
    <source>
        <dbReference type="Pfam" id="PF03819"/>
    </source>
</evidence>
<dbReference type="Proteomes" id="UP001596410">
    <property type="component" value="Unassembled WGS sequence"/>
</dbReference>
<evidence type="ECO:0000259" key="1">
    <source>
        <dbReference type="Pfam" id="PF00590"/>
    </source>
</evidence>
<dbReference type="InterPro" id="IPR048011">
    <property type="entry name" value="NTP-PPase_MazG-like_C"/>
</dbReference>
<dbReference type="InterPro" id="IPR014777">
    <property type="entry name" value="4pyrrole_Mease_sub1"/>
</dbReference>
<dbReference type="Gene3D" id="3.40.1010.10">
    <property type="entry name" value="Cobalt-precorrin-4 Transmethylase, Domain 1"/>
    <property type="match status" value="1"/>
</dbReference>
<dbReference type="CDD" id="cd11529">
    <property type="entry name" value="NTP-PPase_MazG_Cterm"/>
    <property type="match status" value="1"/>
</dbReference>
<feature type="domain" description="NTP pyrophosphohydrolase MazG-like" evidence="2">
    <location>
        <begin position="389"/>
        <end position="447"/>
    </location>
</feature>
<keyword evidence="4" id="KW-1185">Reference proteome</keyword>
<proteinExistence type="predicted"/>
<feature type="domain" description="Tetrapyrrole methylase" evidence="1">
    <location>
        <begin position="3"/>
        <end position="204"/>
    </location>
</feature>
<dbReference type="InterPro" id="IPR035996">
    <property type="entry name" value="4pyrrol_Methylase_sf"/>
</dbReference>
<dbReference type="EC" id="3.6.1.9" evidence="3"/>
<dbReference type="Gene3D" id="1.10.287.1080">
    <property type="entry name" value="MazG-like"/>
    <property type="match status" value="2"/>
</dbReference>
<dbReference type="CDD" id="cd11723">
    <property type="entry name" value="YabN_N_like"/>
    <property type="match status" value="1"/>
</dbReference>
<dbReference type="InterPro" id="IPR004518">
    <property type="entry name" value="MazG-like_dom"/>
</dbReference>
<dbReference type="InterPro" id="IPR000878">
    <property type="entry name" value="4pyrrol_Mease"/>
</dbReference>
<reference evidence="4" key="1">
    <citation type="journal article" date="2019" name="Int. J. Syst. Evol. Microbiol.">
        <title>The Global Catalogue of Microorganisms (GCM) 10K type strain sequencing project: providing services to taxonomists for standard genome sequencing and annotation.</title>
        <authorList>
            <consortium name="The Broad Institute Genomics Platform"/>
            <consortium name="The Broad Institute Genome Sequencing Center for Infectious Disease"/>
            <person name="Wu L."/>
            <person name="Ma J."/>
        </authorList>
    </citation>
    <scope>NUCLEOTIDE SEQUENCE [LARGE SCALE GENOMIC DNA]</scope>
    <source>
        <strain evidence="4">CGMCC 4.1621</strain>
    </source>
</reference>
<organism evidence="3 4">
    <name type="scientific">Halobacillus seohaensis</name>
    <dbReference type="NCBI Taxonomy" id="447421"/>
    <lineage>
        <taxon>Bacteria</taxon>
        <taxon>Bacillati</taxon>
        <taxon>Bacillota</taxon>
        <taxon>Bacilli</taxon>
        <taxon>Bacillales</taxon>
        <taxon>Bacillaceae</taxon>
        <taxon>Halobacillus</taxon>
    </lineage>
</organism>
<keyword evidence="3" id="KW-0378">Hydrolase</keyword>
<dbReference type="InterPro" id="IPR048015">
    <property type="entry name" value="NTP-PPase_MazG-like_N"/>
</dbReference>
<dbReference type="EMBL" id="JBHSZV010000018">
    <property type="protein sequence ID" value="MFC7061770.1"/>
    <property type="molecule type" value="Genomic_DNA"/>
</dbReference>
<accession>A0ABW2EHG1</accession>
<dbReference type="PIRSF" id="PIRSF002845">
    <property type="entry name" value="Ttrprl_mtas_MazG"/>
    <property type="match status" value="1"/>
</dbReference>
<dbReference type="Pfam" id="PF03819">
    <property type="entry name" value="MazG"/>
    <property type="match status" value="2"/>
</dbReference>
<dbReference type="GO" id="GO:0047429">
    <property type="term" value="F:nucleoside triphosphate diphosphatase activity"/>
    <property type="evidence" value="ECO:0007669"/>
    <property type="project" value="UniProtKB-EC"/>
</dbReference>
<dbReference type="PANTHER" id="PTHR30522:SF0">
    <property type="entry name" value="NUCLEOSIDE TRIPHOSPHATE PYROPHOSPHOHYDROLASE"/>
    <property type="match status" value="1"/>
</dbReference>
<evidence type="ECO:0000313" key="3">
    <source>
        <dbReference type="EMBL" id="MFC7061770.1"/>
    </source>
</evidence>